<protein>
    <submittedName>
        <fullName evidence="3">Helix-turn-helix domain-containing protein</fullName>
    </submittedName>
</protein>
<dbReference type="Proteomes" id="UP001525890">
    <property type="component" value="Unassembled WGS sequence"/>
</dbReference>
<name>A0ABT2MZ32_9CYAN</name>
<dbReference type="InterPro" id="IPR050400">
    <property type="entry name" value="Bact_Cytoskel_RodZ"/>
</dbReference>
<evidence type="ECO:0000256" key="1">
    <source>
        <dbReference type="SAM" id="MobiDB-lite"/>
    </source>
</evidence>
<dbReference type="PANTHER" id="PTHR34475">
    <property type="match status" value="1"/>
</dbReference>
<evidence type="ECO:0000313" key="3">
    <source>
        <dbReference type="EMBL" id="MCT7970009.1"/>
    </source>
</evidence>
<dbReference type="RefSeq" id="WP_368009445.1">
    <property type="nucleotide sequence ID" value="NZ_JAMXFF010000069.1"/>
</dbReference>
<keyword evidence="2" id="KW-0812">Transmembrane</keyword>
<feature type="transmembrane region" description="Helical" evidence="2">
    <location>
        <begin position="162"/>
        <end position="181"/>
    </location>
</feature>
<gene>
    <name evidence="3" type="ORF">NG799_27220</name>
</gene>
<feature type="compositionally biased region" description="Polar residues" evidence="1">
    <location>
        <begin position="1"/>
        <end position="12"/>
    </location>
</feature>
<evidence type="ECO:0000256" key="2">
    <source>
        <dbReference type="SAM" id="Phobius"/>
    </source>
</evidence>
<sequence>MTGSNLTFNFTGLSRPKSAEEETLLSRTHSENAVAIRSTETEPLMEGISDQTELNSDRLWEEALRQLGQELEQRRQQQGLSREELYNLTHVPHYQIRALETGSIEKLPQDIYVRGFIRRLGDALGLDGAALADSLPERNPIETVVDSTRPSKFAFSLSLSPIHLYLVYGVILVSAILGLSFQKSHNPSISPSNPSLSNPVDVNP</sequence>
<feature type="region of interest" description="Disordered" evidence="1">
    <location>
        <begin position="1"/>
        <end position="29"/>
    </location>
</feature>
<organism evidence="3 4">
    <name type="scientific">Laspinema palackyanum D2a</name>
    <dbReference type="NCBI Taxonomy" id="2953684"/>
    <lineage>
        <taxon>Bacteria</taxon>
        <taxon>Bacillati</taxon>
        <taxon>Cyanobacteriota</taxon>
        <taxon>Cyanophyceae</taxon>
        <taxon>Oscillatoriophycideae</taxon>
        <taxon>Oscillatoriales</taxon>
        <taxon>Laspinemataceae</taxon>
        <taxon>Laspinema</taxon>
        <taxon>Laspinema palackyanum</taxon>
    </lineage>
</organism>
<dbReference type="SUPFAM" id="SSF47413">
    <property type="entry name" value="lambda repressor-like DNA-binding domains"/>
    <property type="match status" value="1"/>
</dbReference>
<dbReference type="InterPro" id="IPR010982">
    <property type="entry name" value="Lambda_DNA-bd_dom_sf"/>
</dbReference>
<proteinExistence type="predicted"/>
<accession>A0ABT2MZ32</accession>
<dbReference type="Pfam" id="PF13413">
    <property type="entry name" value="HTH_25"/>
    <property type="match status" value="1"/>
</dbReference>
<dbReference type="PANTHER" id="PTHR34475:SF1">
    <property type="entry name" value="CYTOSKELETON PROTEIN RODZ"/>
    <property type="match status" value="1"/>
</dbReference>
<reference evidence="3 4" key="1">
    <citation type="journal article" date="2022" name="Front. Microbiol.">
        <title>High genomic differentiation and limited gene flow indicate recent cryptic speciation within the genus Laspinema (cyanobacteria).</title>
        <authorList>
            <person name="Stanojkovic A."/>
            <person name="Skoupy S."/>
            <person name="Skaloud P."/>
            <person name="Dvorak P."/>
        </authorList>
    </citation>
    <scope>NUCLEOTIDE SEQUENCE [LARGE SCALE GENOMIC DNA]</scope>
    <source>
        <strain evidence="3 4">D2a</strain>
    </source>
</reference>
<comment type="caution">
    <text evidence="3">The sequence shown here is derived from an EMBL/GenBank/DDBJ whole genome shotgun (WGS) entry which is preliminary data.</text>
</comment>
<dbReference type="Gene3D" id="1.10.260.40">
    <property type="entry name" value="lambda repressor-like DNA-binding domains"/>
    <property type="match status" value="1"/>
</dbReference>
<keyword evidence="2" id="KW-1133">Transmembrane helix</keyword>
<keyword evidence="4" id="KW-1185">Reference proteome</keyword>
<evidence type="ECO:0000313" key="4">
    <source>
        <dbReference type="Proteomes" id="UP001525890"/>
    </source>
</evidence>
<keyword evidence="2" id="KW-0472">Membrane</keyword>
<dbReference type="EMBL" id="JAMXFF010000069">
    <property type="protein sequence ID" value="MCT7970009.1"/>
    <property type="molecule type" value="Genomic_DNA"/>
</dbReference>